<dbReference type="Proteomes" id="UP001164020">
    <property type="component" value="Chromosome"/>
</dbReference>
<reference evidence="1" key="1">
    <citation type="submission" date="2022-12" db="EMBL/GenBank/DDBJ databases">
        <title>Jiella pelagia sp. nov., isolated from phosphonate enriched culture of Northwest Pacific surface seawater.</title>
        <authorList>
            <person name="Shin D.Y."/>
            <person name="Hwang C.Y."/>
        </authorList>
    </citation>
    <scope>NUCLEOTIDE SEQUENCE</scope>
    <source>
        <strain evidence="1">HL-NP1</strain>
    </source>
</reference>
<name>A0ABY7C2E7_9HYPH</name>
<gene>
    <name evidence="1" type="ORF">OH818_07115</name>
</gene>
<proteinExistence type="predicted"/>
<accession>A0ABY7C2E7</accession>
<protein>
    <submittedName>
        <fullName evidence="1">Uncharacterized protein</fullName>
    </submittedName>
</protein>
<organism evidence="1 2">
    <name type="scientific">Jiella pelagia</name>
    <dbReference type="NCBI Taxonomy" id="2986949"/>
    <lineage>
        <taxon>Bacteria</taxon>
        <taxon>Pseudomonadati</taxon>
        <taxon>Pseudomonadota</taxon>
        <taxon>Alphaproteobacteria</taxon>
        <taxon>Hyphomicrobiales</taxon>
        <taxon>Aurantimonadaceae</taxon>
        <taxon>Jiella</taxon>
    </lineage>
</organism>
<dbReference type="EMBL" id="CP114029">
    <property type="protein sequence ID" value="WAP69942.1"/>
    <property type="molecule type" value="Genomic_DNA"/>
</dbReference>
<dbReference type="RefSeq" id="WP_268882367.1">
    <property type="nucleotide sequence ID" value="NZ_CP114029.1"/>
</dbReference>
<sequence>MGKKLTKKRAKLLAQLEHIVGNNCYNGSIQNYGPGGSFEGAGRDFRYPLTVVDAEGAKRKTWSPAIDETPEALSTGYYSFGANRLQIIQALNEVLEYLETNSDLKL</sequence>
<evidence type="ECO:0000313" key="1">
    <source>
        <dbReference type="EMBL" id="WAP69942.1"/>
    </source>
</evidence>
<evidence type="ECO:0000313" key="2">
    <source>
        <dbReference type="Proteomes" id="UP001164020"/>
    </source>
</evidence>
<keyword evidence="2" id="KW-1185">Reference proteome</keyword>